<evidence type="ECO:0000313" key="5">
    <source>
        <dbReference type="EMBL" id="KIX13604.1"/>
    </source>
</evidence>
<dbReference type="InParanoid" id="A0A0D2J644"/>
<keyword evidence="6" id="KW-1185">Reference proteome</keyword>
<dbReference type="Gene3D" id="3.30.420.10">
    <property type="entry name" value="Ribonuclease H-like superfamily/Ribonuclease H"/>
    <property type="match status" value="1"/>
</dbReference>
<dbReference type="CDD" id="cd18797">
    <property type="entry name" value="SF2_C_Hrq"/>
    <property type="match status" value="1"/>
</dbReference>
<reference evidence="5 6" key="1">
    <citation type="submission" date="2013-11" db="EMBL/GenBank/DDBJ databases">
        <title>Metagenomic analysis of a methanogenic consortium involved in long chain n-alkane degradation.</title>
        <authorList>
            <person name="Davidova I.A."/>
            <person name="Callaghan A.V."/>
            <person name="Wawrik B."/>
            <person name="Pruitt S."/>
            <person name="Marks C."/>
            <person name="Duncan K.E."/>
            <person name="Suflita J.M."/>
        </authorList>
    </citation>
    <scope>NUCLEOTIDE SEQUENCE [LARGE SCALE GENOMIC DNA]</scope>
    <source>
        <strain evidence="5 6">SPR</strain>
    </source>
</reference>
<evidence type="ECO:0000259" key="4">
    <source>
        <dbReference type="PROSITE" id="PS51194"/>
    </source>
</evidence>
<dbReference type="STRING" id="1429043.X474_11230"/>
<dbReference type="EMBL" id="AZAC01000014">
    <property type="protein sequence ID" value="KIX13604.1"/>
    <property type="molecule type" value="Genomic_DNA"/>
</dbReference>
<dbReference type="GO" id="GO:0043138">
    <property type="term" value="F:3'-5' DNA helicase activity"/>
    <property type="evidence" value="ECO:0007669"/>
    <property type="project" value="TreeGrafter"/>
</dbReference>
<dbReference type="PANTHER" id="PTHR47957:SF3">
    <property type="entry name" value="ATP-DEPENDENT HELICASE HRQ1"/>
    <property type="match status" value="1"/>
</dbReference>
<dbReference type="CDD" id="cd17923">
    <property type="entry name" value="DEXHc_Hrq1-like"/>
    <property type="match status" value="1"/>
</dbReference>
<feature type="domain" description="Helicase ATP-binding" evidence="3">
    <location>
        <begin position="62"/>
        <end position="243"/>
    </location>
</feature>
<dbReference type="InterPro" id="IPR018973">
    <property type="entry name" value="MZB"/>
</dbReference>
<keyword evidence="2" id="KW-0067">ATP-binding</keyword>
<keyword evidence="5" id="KW-0378">Hydrolase</keyword>
<dbReference type="GO" id="GO:0006289">
    <property type="term" value="P:nucleotide-excision repair"/>
    <property type="evidence" value="ECO:0007669"/>
    <property type="project" value="TreeGrafter"/>
</dbReference>
<evidence type="ECO:0000313" key="6">
    <source>
        <dbReference type="Proteomes" id="UP000032233"/>
    </source>
</evidence>
<keyword evidence="1" id="KW-0547">Nucleotide-binding</keyword>
<dbReference type="PROSITE" id="PS51192">
    <property type="entry name" value="HELICASE_ATP_BIND_1"/>
    <property type="match status" value="1"/>
</dbReference>
<dbReference type="SMART" id="SM00487">
    <property type="entry name" value="DEXDc"/>
    <property type="match status" value="1"/>
</dbReference>
<dbReference type="Pfam" id="PF09369">
    <property type="entry name" value="MZB"/>
    <property type="match status" value="1"/>
</dbReference>
<organism evidence="5 6">
    <name type="scientific">Dethiosulfatarculus sandiegensis</name>
    <dbReference type="NCBI Taxonomy" id="1429043"/>
    <lineage>
        <taxon>Bacteria</taxon>
        <taxon>Pseudomonadati</taxon>
        <taxon>Thermodesulfobacteriota</taxon>
        <taxon>Desulfarculia</taxon>
        <taxon>Desulfarculales</taxon>
        <taxon>Desulfarculaceae</taxon>
        <taxon>Dethiosulfatarculus</taxon>
    </lineage>
</organism>
<dbReference type="Pfam" id="PF22982">
    <property type="entry name" value="WHD_HRQ1"/>
    <property type="match status" value="1"/>
</dbReference>
<dbReference type="InterPro" id="IPR012337">
    <property type="entry name" value="RNaseH-like_sf"/>
</dbReference>
<evidence type="ECO:0000256" key="2">
    <source>
        <dbReference type="ARBA" id="ARBA00022840"/>
    </source>
</evidence>
<dbReference type="PANTHER" id="PTHR47957">
    <property type="entry name" value="ATP-DEPENDENT HELICASE HRQ1"/>
    <property type="match status" value="1"/>
</dbReference>
<dbReference type="Pfam" id="PF00270">
    <property type="entry name" value="DEAD"/>
    <property type="match status" value="1"/>
</dbReference>
<name>A0A0D2J644_9BACT</name>
<accession>A0A0D2J644</accession>
<feature type="domain" description="Helicase C-terminal" evidence="4">
    <location>
        <begin position="274"/>
        <end position="422"/>
    </location>
</feature>
<gene>
    <name evidence="5" type="ORF">X474_11230</name>
</gene>
<comment type="caution">
    <text evidence="5">The sequence shown here is derived from an EMBL/GenBank/DDBJ whole genome shotgun (WGS) entry which is preliminary data.</text>
</comment>
<dbReference type="AlphaFoldDB" id="A0A0D2J644"/>
<dbReference type="InterPro" id="IPR001650">
    <property type="entry name" value="Helicase_C-like"/>
</dbReference>
<dbReference type="InterPro" id="IPR011545">
    <property type="entry name" value="DEAD/DEAH_box_helicase_dom"/>
</dbReference>
<dbReference type="InterPro" id="IPR027417">
    <property type="entry name" value="P-loop_NTPase"/>
</dbReference>
<dbReference type="SUPFAM" id="SSF52540">
    <property type="entry name" value="P-loop containing nucleoside triphosphate hydrolases"/>
    <property type="match status" value="1"/>
</dbReference>
<sequence>MVQFIDSLGRELNLAGEVVHVERIKSRKASYAELNPPLHPLLKRALKAQGVSKFYSHQAKALKLARQGRDIVVATPTASGKTLVYALPVLENLLENPKAKALFLFPLKALEQDQLTALNTISTLSGLGQAAAVYDGDTPPSVRRKLREKPPAILISNPDMIHAGILGYADAWDEFLADLEYVVIDEVHTYRGVFGSHVAQVLRRLLRLAAKRGARPRFILSSATIANPALHARSLTGRNLEDEAVVDRSGAPLAGRHFALVNPQGAASTTAAHVFTRAVKAGLSTICFTKSRLHTELIHSWVANQNPELRNKVAGYRAGFLPGERRIIERDLASGKLSGVVTTSALEMGIDIGELDLCILVGYPGSQINTWQRGGRVGRSGRDSAIVMVAGPDALDQYLINHPGIFFARPVEAAVLDPDNSSIVGRHLTCAAAEEPLTPKEEFFDLDLHSQVVKDLVDQGDLLYDAEGVNLFSARKKPQRFVDLRGAGDSFAIVGPGGRVVGSLDGIRAFKEGYPGAVYLHQTKSYVVKELNLVERKVIALPAQAAYYTRARSDKDTEILEETGRRPVNNFLLRQGRLKVTENITGYERRNLRGGDLLGVFDLDLPPLIFETHGLWLDIEDSVRQVVEKAGYHFMGSIHALEHVAIAMFPLFALCDRADIGGISIPLHHQTKKAAVFIYDGAPGGVGLSERAFEIIEDLLAKVEELLASCPCEEGCPACVYSPKCGAGNKPLDKKGALLLVRTLLGKEDLLQKEAGPAPVIVSSPKDREVKPMELSYGVLDLETQRLANEVGGWKNAHLMRVSVGVLYDSVQDEYFNFPENKVHHLLKRLEPLDMVVGFNIKGFDYSVLSAYTSFDLHRYFTLDLLKDIHAQLGFRLSLQSLGEATFGLGKSADGLMAVEWFRAGEMEKLTEYCRRDVELTRDLFLYGQENGYLLYQRKNGPKLRVPVDWSWESLKKRKKEHRG</sequence>
<evidence type="ECO:0000259" key="3">
    <source>
        <dbReference type="PROSITE" id="PS51192"/>
    </source>
</evidence>
<dbReference type="GO" id="GO:0003676">
    <property type="term" value="F:nucleic acid binding"/>
    <property type="evidence" value="ECO:0007669"/>
    <property type="project" value="InterPro"/>
</dbReference>
<dbReference type="Gene3D" id="3.40.50.300">
    <property type="entry name" value="P-loop containing nucleotide triphosphate hydrolases"/>
    <property type="match status" value="2"/>
</dbReference>
<dbReference type="InterPro" id="IPR036397">
    <property type="entry name" value="RNaseH_sf"/>
</dbReference>
<dbReference type="GO" id="GO:0005524">
    <property type="term" value="F:ATP binding"/>
    <property type="evidence" value="ECO:0007669"/>
    <property type="project" value="UniProtKB-KW"/>
</dbReference>
<dbReference type="Pfam" id="PF00271">
    <property type="entry name" value="Helicase_C"/>
    <property type="match status" value="1"/>
</dbReference>
<dbReference type="PROSITE" id="PS51194">
    <property type="entry name" value="HELICASE_CTER"/>
    <property type="match status" value="1"/>
</dbReference>
<proteinExistence type="predicted"/>
<dbReference type="GO" id="GO:0036297">
    <property type="term" value="P:interstrand cross-link repair"/>
    <property type="evidence" value="ECO:0007669"/>
    <property type="project" value="TreeGrafter"/>
</dbReference>
<dbReference type="PATRIC" id="fig|1429043.3.peg.2388"/>
<protein>
    <submittedName>
        <fullName evidence="5">DEAD/DEAH box helicase</fullName>
    </submittedName>
</protein>
<dbReference type="SUPFAM" id="SSF53098">
    <property type="entry name" value="Ribonuclease H-like"/>
    <property type="match status" value="1"/>
</dbReference>
<keyword evidence="5" id="KW-0347">Helicase</keyword>
<evidence type="ECO:0000256" key="1">
    <source>
        <dbReference type="ARBA" id="ARBA00022741"/>
    </source>
</evidence>
<dbReference type="InterPro" id="IPR055227">
    <property type="entry name" value="HRQ1_WHD"/>
</dbReference>
<dbReference type="SMART" id="SM00490">
    <property type="entry name" value="HELICc"/>
    <property type="match status" value="1"/>
</dbReference>
<dbReference type="Proteomes" id="UP000032233">
    <property type="component" value="Unassembled WGS sequence"/>
</dbReference>
<dbReference type="InterPro" id="IPR014001">
    <property type="entry name" value="Helicase_ATP-bd"/>
</dbReference>